<name>A0A9W7E7T5_9STRA</name>
<dbReference type="Proteomes" id="UP001165082">
    <property type="component" value="Unassembled WGS sequence"/>
</dbReference>
<keyword evidence="4" id="KW-1185">Reference proteome</keyword>
<feature type="non-terminal residue" evidence="3">
    <location>
        <position position="168"/>
    </location>
</feature>
<dbReference type="InterPro" id="IPR013536">
    <property type="entry name" value="WLM_dom"/>
</dbReference>
<organism evidence="3 4">
    <name type="scientific">Triparma retinervis</name>
    <dbReference type="NCBI Taxonomy" id="2557542"/>
    <lineage>
        <taxon>Eukaryota</taxon>
        <taxon>Sar</taxon>
        <taxon>Stramenopiles</taxon>
        <taxon>Ochrophyta</taxon>
        <taxon>Bolidophyceae</taxon>
        <taxon>Parmales</taxon>
        <taxon>Triparmaceae</taxon>
        <taxon>Triparma</taxon>
    </lineage>
</organism>
<sequence>MAPPPVPSPPFPGSRILKINYISRLENSSEALSILLRLSREFNPILTDLGYSISRLSEMCCCHAKMGRNLSILGYCMPLGDGLSSRGIYIRLRHPSTHAFLDYGSLAGTMAHEVAHIKHGGHSAEFYEWTDRIQDLHDEVRGNGGKLRNPVNPWNGVEGGGRKVGGGG</sequence>
<dbReference type="InterPro" id="IPR053000">
    <property type="entry name" value="WSS1-like_metalloprotease"/>
</dbReference>
<protein>
    <recommendedName>
        <fullName evidence="2">WLM domain-containing protein</fullName>
    </recommendedName>
</protein>
<dbReference type="GO" id="GO:0008237">
    <property type="term" value="F:metallopeptidase activity"/>
    <property type="evidence" value="ECO:0007669"/>
    <property type="project" value="TreeGrafter"/>
</dbReference>
<feature type="domain" description="WLM" evidence="2">
    <location>
        <begin position="7"/>
        <end position="168"/>
    </location>
</feature>
<accession>A0A9W7E7T5</accession>
<evidence type="ECO:0000313" key="3">
    <source>
        <dbReference type="EMBL" id="GMH68643.1"/>
    </source>
</evidence>
<dbReference type="PANTHER" id="PTHR46622">
    <property type="entry name" value="DNA-DEPENDENT METALLOPROTEASE WSS1"/>
    <property type="match status" value="1"/>
</dbReference>
<reference evidence="3" key="1">
    <citation type="submission" date="2022-07" db="EMBL/GenBank/DDBJ databases">
        <title>Genome analysis of Parmales, a sister group of diatoms, reveals the evolutionary specialization of diatoms from phago-mixotrophs to photoautotrophs.</title>
        <authorList>
            <person name="Ban H."/>
            <person name="Sato S."/>
            <person name="Yoshikawa S."/>
            <person name="Kazumasa Y."/>
            <person name="Nakamura Y."/>
            <person name="Ichinomiya M."/>
            <person name="Saitoh K."/>
            <person name="Sato N."/>
            <person name="Blanc-Mathieu R."/>
            <person name="Endo H."/>
            <person name="Kuwata A."/>
            <person name="Ogata H."/>
        </authorList>
    </citation>
    <scope>NUCLEOTIDE SEQUENCE</scope>
</reference>
<dbReference type="OrthoDB" id="261960at2759"/>
<dbReference type="EMBL" id="BRXZ01004111">
    <property type="protein sequence ID" value="GMH68643.1"/>
    <property type="molecule type" value="Genomic_DNA"/>
</dbReference>
<proteinExistence type="predicted"/>
<dbReference type="Pfam" id="PF08325">
    <property type="entry name" value="WLM"/>
    <property type="match status" value="1"/>
</dbReference>
<gene>
    <name evidence="3" type="ORF">TrRE_jg9998</name>
</gene>
<dbReference type="PANTHER" id="PTHR46622:SF1">
    <property type="entry name" value="DNA-DEPENDENT METALLOPROTEASE WSS1"/>
    <property type="match status" value="1"/>
</dbReference>
<dbReference type="GO" id="GO:0005634">
    <property type="term" value="C:nucleus"/>
    <property type="evidence" value="ECO:0007669"/>
    <property type="project" value="TreeGrafter"/>
</dbReference>
<dbReference type="GO" id="GO:0006281">
    <property type="term" value="P:DNA repair"/>
    <property type="evidence" value="ECO:0007669"/>
    <property type="project" value="TreeGrafter"/>
</dbReference>
<feature type="region of interest" description="Disordered" evidence="1">
    <location>
        <begin position="142"/>
        <end position="168"/>
    </location>
</feature>
<evidence type="ECO:0000259" key="2">
    <source>
        <dbReference type="PROSITE" id="PS51397"/>
    </source>
</evidence>
<evidence type="ECO:0000256" key="1">
    <source>
        <dbReference type="SAM" id="MobiDB-lite"/>
    </source>
</evidence>
<dbReference type="AlphaFoldDB" id="A0A9W7E7T5"/>
<evidence type="ECO:0000313" key="4">
    <source>
        <dbReference type="Proteomes" id="UP001165082"/>
    </source>
</evidence>
<dbReference type="PROSITE" id="PS51397">
    <property type="entry name" value="WLM"/>
    <property type="match status" value="1"/>
</dbReference>
<comment type="caution">
    <text evidence="3">The sequence shown here is derived from an EMBL/GenBank/DDBJ whole genome shotgun (WGS) entry which is preliminary data.</text>
</comment>
<feature type="compositionally biased region" description="Gly residues" evidence="1">
    <location>
        <begin position="157"/>
        <end position="168"/>
    </location>
</feature>